<evidence type="ECO:0000259" key="3">
    <source>
        <dbReference type="PROSITE" id="PS50056"/>
    </source>
</evidence>
<dbReference type="Proteomes" id="UP001212997">
    <property type="component" value="Unassembled WGS sequence"/>
</dbReference>
<dbReference type="PROSITE" id="PS50056">
    <property type="entry name" value="TYR_PHOSPHATASE_2"/>
    <property type="match status" value="1"/>
</dbReference>
<evidence type="ECO:0000313" key="5">
    <source>
        <dbReference type="Proteomes" id="UP001212997"/>
    </source>
</evidence>
<protein>
    <recommendedName>
        <fullName evidence="3">Tyrosine specific protein phosphatases domain-containing protein</fullName>
    </recommendedName>
</protein>
<evidence type="ECO:0000256" key="2">
    <source>
        <dbReference type="SAM" id="MobiDB-lite"/>
    </source>
</evidence>
<dbReference type="InterPro" id="IPR000387">
    <property type="entry name" value="Tyr_Pase_dom"/>
</dbReference>
<feature type="domain" description="Tyrosine specific protein phosphatases" evidence="3">
    <location>
        <begin position="618"/>
        <end position="658"/>
    </location>
</feature>
<dbReference type="PANTHER" id="PTHR23339">
    <property type="entry name" value="TYROSINE SPECIFIC PROTEIN PHOSPHATASE AND DUAL SPECIFICITY PROTEIN PHOSPHATASE"/>
    <property type="match status" value="1"/>
</dbReference>
<proteinExistence type="predicted"/>
<keyword evidence="5" id="KW-1185">Reference proteome</keyword>
<evidence type="ECO:0000313" key="4">
    <source>
        <dbReference type="EMBL" id="KAJ3490930.1"/>
    </source>
</evidence>
<feature type="compositionally biased region" description="Polar residues" evidence="2">
    <location>
        <begin position="411"/>
        <end position="427"/>
    </location>
</feature>
<reference evidence="4" key="1">
    <citation type="submission" date="2022-07" db="EMBL/GenBank/DDBJ databases">
        <title>Genome Sequence of Physisporinus lineatus.</title>
        <authorList>
            <person name="Buettner E."/>
        </authorList>
    </citation>
    <scope>NUCLEOTIDE SEQUENCE</scope>
    <source>
        <strain evidence="4">VT162</strain>
    </source>
</reference>
<dbReference type="InterPro" id="IPR050561">
    <property type="entry name" value="PTP"/>
</dbReference>
<evidence type="ECO:0000256" key="1">
    <source>
        <dbReference type="ARBA" id="ARBA00022801"/>
    </source>
</evidence>
<name>A0AAD5VB87_9APHY</name>
<dbReference type="Gene3D" id="3.90.190.10">
    <property type="entry name" value="Protein tyrosine phosphatase superfamily"/>
    <property type="match status" value="1"/>
</dbReference>
<organism evidence="4 5">
    <name type="scientific">Meripilus lineatus</name>
    <dbReference type="NCBI Taxonomy" id="2056292"/>
    <lineage>
        <taxon>Eukaryota</taxon>
        <taxon>Fungi</taxon>
        <taxon>Dikarya</taxon>
        <taxon>Basidiomycota</taxon>
        <taxon>Agaricomycotina</taxon>
        <taxon>Agaricomycetes</taxon>
        <taxon>Polyporales</taxon>
        <taxon>Meripilaceae</taxon>
        <taxon>Meripilus</taxon>
    </lineage>
</organism>
<dbReference type="GO" id="GO:0016791">
    <property type="term" value="F:phosphatase activity"/>
    <property type="evidence" value="ECO:0007669"/>
    <property type="project" value="UniProtKB-ARBA"/>
</dbReference>
<feature type="region of interest" description="Disordered" evidence="2">
    <location>
        <begin position="410"/>
        <end position="471"/>
    </location>
</feature>
<dbReference type="AlphaFoldDB" id="A0AAD5VB87"/>
<gene>
    <name evidence="4" type="ORF">NLI96_g1095</name>
</gene>
<accession>A0AAD5VB87</accession>
<dbReference type="Pfam" id="PF22784">
    <property type="entry name" value="PTP-SAK"/>
    <property type="match status" value="1"/>
</dbReference>
<dbReference type="InterPro" id="IPR057023">
    <property type="entry name" value="PTP-SAK"/>
</dbReference>
<keyword evidence="1" id="KW-0378">Hydrolase</keyword>
<dbReference type="SUPFAM" id="SSF52799">
    <property type="entry name" value="(Phosphotyrosine protein) phosphatases II"/>
    <property type="match status" value="1"/>
</dbReference>
<dbReference type="EMBL" id="JANAWD010000020">
    <property type="protein sequence ID" value="KAJ3490930.1"/>
    <property type="molecule type" value="Genomic_DNA"/>
</dbReference>
<comment type="caution">
    <text evidence="4">The sequence shown here is derived from an EMBL/GenBank/DDBJ whole genome shotgun (WGS) entry which is preliminary data.</text>
</comment>
<sequence>MICVVAVSIAYEVVQAMSMTVGFDLSDAPRTCIRTAPSQNGLKTIPKPAFQVVGAVSNGGLERERWYWGDKIDACTHVIKIEELISSKRSVANSAPTNDWLKLFSNNLHALHRHRHWTHEMSTTILGVHTVTISKRGGSTHVAKLTQEGKSGVQILSQEEQLASQLAHLASLHHASEYSRMKFGPKGSPSTYVPLCIYMPDHFRKLQEQQAIRATQKAWWKAQEPHSNVPMKEVLQDTWHSLGEKCPTLSRPASSRDMQEDLLNAMSSPLTIENRATPTLPSDCRVKTSETHPIILSAIIPPEVLQLVVSHLSRSRDHLPVVFDVPPSLYLHILVSQHPLKVNIPSAKPNCASAPVNLRPITSTNPRVPFHLTKPPGFVNLLWSQAFWRKAIGSSHPDVTKSVKAYVPKSANATPSQPQKVSRSTSFKGWRPGSKRTASGASIPGTDLKAQPSEPQHVHNSVSDRASEPSFSLEFPAPSPQVFSQQVNGDQTHPESTLESDENLMLGNLFLSSCPGKKVRLDGPNRGRSAVCRDLVLDLRRIRGSGVRCIVWYDTFPYREALPLIGEYVSSFLDDEELEFLGAPWPQYSHIAEEAGLDILRIPTPEGLAPLDAQVLDSHLTRLIETYTLKGMHVLVHCRGGVGRAGLFACCWVIKLGLCGWLDTEPGHEHLTSPEQTLDPGSHVGDAHGVRRDTLHLVERSLSVVRRQRSPKAVETFEQVKFIMDFVNYLRRLQGTDEDP</sequence>
<dbReference type="InterPro" id="IPR029021">
    <property type="entry name" value="Prot-tyrosine_phosphatase-like"/>
</dbReference>